<proteinExistence type="predicted"/>
<gene>
    <name evidence="1" type="ORF">LSINAPIS_LOCUS10542</name>
</gene>
<reference evidence="1 2" key="1">
    <citation type="submission" date="2017-07" db="EMBL/GenBank/DDBJ databases">
        <authorList>
            <person name="Talla V."/>
            <person name="Backstrom N."/>
        </authorList>
    </citation>
    <scope>NUCLEOTIDE SEQUENCE [LARGE SCALE GENOMIC DNA]</scope>
</reference>
<evidence type="ECO:0000313" key="2">
    <source>
        <dbReference type="Proteomes" id="UP000324832"/>
    </source>
</evidence>
<dbReference type="Proteomes" id="UP000324832">
    <property type="component" value="Unassembled WGS sequence"/>
</dbReference>
<evidence type="ECO:0000313" key="1">
    <source>
        <dbReference type="EMBL" id="VVC99728.1"/>
    </source>
</evidence>
<organism evidence="1 2">
    <name type="scientific">Leptidea sinapis</name>
    <dbReference type="NCBI Taxonomy" id="189913"/>
    <lineage>
        <taxon>Eukaryota</taxon>
        <taxon>Metazoa</taxon>
        <taxon>Ecdysozoa</taxon>
        <taxon>Arthropoda</taxon>
        <taxon>Hexapoda</taxon>
        <taxon>Insecta</taxon>
        <taxon>Pterygota</taxon>
        <taxon>Neoptera</taxon>
        <taxon>Endopterygota</taxon>
        <taxon>Lepidoptera</taxon>
        <taxon>Glossata</taxon>
        <taxon>Ditrysia</taxon>
        <taxon>Papilionoidea</taxon>
        <taxon>Pieridae</taxon>
        <taxon>Dismorphiinae</taxon>
        <taxon>Leptidea</taxon>
    </lineage>
</organism>
<protein>
    <submittedName>
        <fullName evidence="1">Uncharacterized protein</fullName>
    </submittedName>
</protein>
<name>A0A5E4QRJ0_9NEOP</name>
<accession>A0A5E4QRJ0</accession>
<sequence>MEKKSPLEKVAWIPRNTPHLSFGPPAIRVCIACSRWESSGEASAPPADIGTWYCHGEELPLCQYLMRICTFESQRQLGCSIPGLWMFCSARNCFLLIPELCIDLFGSVCRSIRHELHSSGAKSYGDHLSPSSDVSCRCYLRHAHVIIVSIVMNECNTRNNLPSGSAQYTNVTSNKRACIVTLYLADINKSTADCLILDDCSCKLILNVPFSGDSASAAPTLIADLWLGLT</sequence>
<dbReference type="AlphaFoldDB" id="A0A5E4QRJ0"/>
<keyword evidence="2" id="KW-1185">Reference proteome</keyword>
<dbReference type="EMBL" id="FZQP02004300">
    <property type="protein sequence ID" value="VVC99728.1"/>
    <property type="molecule type" value="Genomic_DNA"/>
</dbReference>